<feature type="compositionally biased region" description="Low complexity" evidence="1">
    <location>
        <begin position="616"/>
        <end position="628"/>
    </location>
</feature>
<keyword evidence="3" id="KW-0808">Transferase</keyword>
<dbReference type="EMBL" id="JAPDMQ010000125">
    <property type="protein sequence ID" value="KAK0534017.1"/>
    <property type="molecule type" value="Genomic_DNA"/>
</dbReference>
<dbReference type="EC" id="2.4.1.258" evidence="3"/>
<accession>A0AAN6GCN0</accession>
<dbReference type="Pfam" id="PF04114">
    <property type="entry name" value="Gaa1"/>
    <property type="match status" value="1"/>
</dbReference>
<evidence type="ECO:0000256" key="2">
    <source>
        <dbReference type="SAM" id="Phobius"/>
    </source>
</evidence>
<sequence length="952" mass="103294">MASSSNGHGASRIDAPPPLHAAVVVRGGAPASVRRRLHTRRRVQARLSRFFSVLPILLLIAGHVLFFLLPLPVEPVRRKTYVDENALQPAQSSLFWGWDEVKTADTVAEHVSQLSHSTNSSNRAEALRSLFTSYGLTAYTQEYTYDVPATLFRPSSPHSAAAPDRISGTNTYALFRSPRTDGREAILITASWKSRWNGFDDPDRDMPAHVAERLAATGRIDSQDAEGAAETYDWLRRKKVNVRGVSSVIALSQYLSRWLHHSKDIIFVISDGHLDGMQAWASAYFGDSEPSDSRRTAARVGELHPSVLGRRIWTSISLDYPSDSFSALAFLHEGVNAGSPNMDVVNTAIRVAQSLPGTSSVPVLLHGALDGALDGRGRNEVGDTHTQAALLRRVLPSWLVSMLERYVYRGEEGSAALVLASRALLAQFRLMAAGHPSGPHGLLHKYRIDAFSIYAVPAQGPYGFYHMGRVVESTLRSFSNLVERLHHSQFFYLLTDPWHFIQLPTYIVVPVLLGIAITIFGLRAWAVEGKVAQRGREEVAEAFEAWLDWQEQSAASKAGEKARSASAAVSEVGDDSFAEVEGLLAGGSSRSGPSSSLRQRASSSRTAPRRSERIRASASPEPSGSSAPNIQLQDEIAEDAGEEEQDMELQQLRHARYVPDVLPEKPTATQIETELTRRTCAVLSRLSTSGKLVRKGHVGDVLLTLRQALRKQDRPVWSALGVVGVAHVVAGVGVLGLLGRLDSCKATGLWGCRTYHLLQALSIGFPHALVMVVLYLVPDHKQTQPAPAPPPAPAGEQQGHHRLSLPSPSARARLGRLLHAFTLLYAGMLVSVLSVLNFALATSMGLLLALPLCLSAVPLSARASTALLSRTALRFPRLVGEYVVLLFALQPALGILLLSRAGWADASAIEAGMESVWVGWKVWGNATLPFVGGVYQAVVWMALVGVGLEALS</sequence>
<organism evidence="3 4">
    <name type="scientific">Tilletia horrida</name>
    <dbReference type="NCBI Taxonomy" id="155126"/>
    <lineage>
        <taxon>Eukaryota</taxon>
        <taxon>Fungi</taxon>
        <taxon>Dikarya</taxon>
        <taxon>Basidiomycota</taxon>
        <taxon>Ustilaginomycotina</taxon>
        <taxon>Exobasidiomycetes</taxon>
        <taxon>Tilletiales</taxon>
        <taxon>Tilletiaceae</taxon>
        <taxon>Tilletia</taxon>
    </lineage>
</organism>
<evidence type="ECO:0000256" key="1">
    <source>
        <dbReference type="SAM" id="MobiDB-lite"/>
    </source>
</evidence>
<feature type="transmembrane region" description="Helical" evidence="2">
    <location>
        <begin position="882"/>
        <end position="903"/>
    </location>
</feature>
<keyword evidence="2" id="KW-0472">Membrane</keyword>
<name>A0AAN6GCN0_9BASI</name>
<dbReference type="PANTHER" id="PTHR13304">
    <property type="entry name" value="GLYCOSYLPHOSPHATIDYLINOSITOL ANCHOR ATTACHMENT 1 PROTEIN"/>
    <property type="match status" value="1"/>
</dbReference>
<dbReference type="PANTHER" id="PTHR13304:SF0">
    <property type="entry name" value="GLYCOSYLPHOSPHATIDYLINOSITOL ANCHOR ATTACHMENT 1 PROTEIN"/>
    <property type="match status" value="1"/>
</dbReference>
<feature type="region of interest" description="Disordered" evidence="1">
    <location>
        <begin position="783"/>
        <end position="803"/>
    </location>
</feature>
<gene>
    <name evidence="3" type="primary">ALG3_1</name>
    <name evidence="3" type="ORF">OC842_002790</name>
</gene>
<feature type="transmembrane region" description="Helical" evidence="2">
    <location>
        <begin position="716"/>
        <end position="738"/>
    </location>
</feature>
<feature type="transmembrane region" description="Helical" evidence="2">
    <location>
        <begin position="758"/>
        <end position="777"/>
    </location>
</feature>
<feature type="compositionally biased region" description="Low complexity" evidence="1">
    <location>
        <begin position="584"/>
        <end position="606"/>
    </location>
</feature>
<keyword evidence="2" id="KW-1133">Transmembrane helix</keyword>
<dbReference type="AlphaFoldDB" id="A0AAN6GCN0"/>
<dbReference type="GO" id="GO:0042765">
    <property type="term" value="C:GPI-anchor transamidase complex"/>
    <property type="evidence" value="ECO:0007669"/>
    <property type="project" value="InterPro"/>
</dbReference>
<evidence type="ECO:0000313" key="3">
    <source>
        <dbReference type="EMBL" id="KAK0534017.1"/>
    </source>
</evidence>
<dbReference type="InterPro" id="IPR007246">
    <property type="entry name" value="Gaa1"/>
</dbReference>
<feature type="transmembrane region" description="Helical" evidence="2">
    <location>
        <begin position="503"/>
        <end position="526"/>
    </location>
</feature>
<comment type="caution">
    <text evidence="3">The sequence shown here is derived from an EMBL/GenBank/DDBJ whole genome shotgun (WGS) entry which is preliminary data.</text>
</comment>
<proteinExistence type="predicted"/>
<keyword evidence="3" id="KW-0328">Glycosyltransferase</keyword>
<keyword evidence="4" id="KW-1185">Reference proteome</keyword>
<feature type="region of interest" description="Disordered" evidence="1">
    <location>
        <begin position="584"/>
        <end position="631"/>
    </location>
</feature>
<feature type="transmembrane region" description="Helical" evidence="2">
    <location>
        <begin position="842"/>
        <end position="861"/>
    </location>
</feature>
<protein>
    <submittedName>
        <fullName evidence="3">Dolichyl-P-Man:Man(5)GlcNAc(2)-PP-dolichol alpha-1,3-mannosyltransferase</fullName>
        <ecNumber evidence="3">2.4.1.258</ecNumber>
    </submittedName>
</protein>
<dbReference type="GO" id="GO:0016255">
    <property type="term" value="P:attachment of GPI anchor to protein"/>
    <property type="evidence" value="ECO:0007669"/>
    <property type="project" value="TreeGrafter"/>
</dbReference>
<dbReference type="Proteomes" id="UP001176521">
    <property type="component" value="Unassembled WGS sequence"/>
</dbReference>
<keyword evidence="2" id="KW-0812">Transmembrane</keyword>
<evidence type="ECO:0000313" key="4">
    <source>
        <dbReference type="Proteomes" id="UP001176521"/>
    </source>
</evidence>
<feature type="transmembrane region" description="Helical" evidence="2">
    <location>
        <begin position="50"/>
        <end position="69"/>
    </location>
</feature>
<feature type="transmembrane region" description="Helical" evidence="2">
    <location>
        <begin position="923"/>
        <end position="948"/>
    </location>
</feature>
<reference evidence="3" key="1">
    <citation type="journal article" date="2023" name="PhytoFront">
        <title>Draft Genome Resources of Seven Strains of Tilletia horrida, Causal Agent of Kernel Smut of Rice.</title>
        <authorList>
            <person name="Khanal S."/>
            <person name="Antony Babu S."/>
            <person name="Zhou X.G."/>
        </authorList>
    </citation>
    <scope>NUCLEOTIDE SEQUENCE</scope>
    <source>
        <strain evidence="3">TX3</strain>
    </source>
</reference>
<dbReference type="GO" id="GO:0052925">
    <property type="term" value="F:dol-P-Man:Man(5)GlcNAc(2)-PP-Dol alpha-1,3-mannosyltransferase activity"/>
    <property type="evidence" value="ECO:0007669"/>
    <property type="project" value="UniProtKB-EC"/>
</dbReference>
<feature type="transmembrane region" description="Helical" evidence="2">
    <location>
        <begin position="817"/>
        <end position="836"/>
    </location>
</feature>